<keyword evidence="2" id="KW-1185">Reference proteome</keyword>
<reference evidence="2" key="1">
    <citation type="journal article" date="2012" name="Nat. Biotechnol.">
        <title>Reference genome sequence of the model plant Setaria.</title>
        <authorList>
            <person name="Bennetzen J.L."/>
            <person name="Schmutz J."/>
            <person name="Wang H."/>
            <person name="Percifield R."/>
            <person name="Hawkins J."/>
            <person name="Pontaroli A.C."/>
            <person name="Estep M."/>
            <person name="Feng L."/>
            <person name="Vaughn J.N."/>
            <person name="Grimwood J."/>
            <person name="Jenkins J."/>
            <person name="Barry K."/>
            <person name="Lindquist E."/>
            <person name="Hellsten U."/>
            <person name="Deshpande S."/>
            <person name="Wang X."/>
            <person name="Wu X."/>
            <person name="Mitros T."/>
            <person name="Triplett J."/>
            <person name="Yang X."/>
            <person name="Ye C.Y."/>
            <person name="Mauro-Herrera M."/>
            <person name="Wang L."/>
            <person name="Li P."/>
            <person name="Sharma M."/>
            <person name="Sharma R."/>
            <person name="Ronald P.C."/>
            <person name="Panaud O."/>
            <person name="Kellogg E.A."/>
            <person name="Brutnell T.P."/>
            <person name="Doust A.N."/>
            <person name="Tuskan G.A."/>
            <person name="Rokhsar D."/>
            <person name="Devos K.M."/>
        </authorList>
    </citation>
    <scope>NUCLEOTIDE SEQUENCE [LARGE SCALE GENOMIC DNA]</scope>
    <source>
        <strain evidence="2">cv. Yugu1</strain>
    </source>
</reference>
<protein>
    <submittedName>
        <fullName evidence="1">Uncharacterized protein</fullName>
    </submittedName>
</protein>
<reference evidence="1" key="2">
    <citation type="submission" date="2018-08" db="UniProtKB">
        <authorList>
            <consortium name="EnsemblPlants"/>
        </authorList>
    </citation>
    <scope>IDENTIFICATION</scope>
    <source>
        <strain evidence="1">Yugu1</strain>
    </source>
</reference>
<dbReference type="EnsemblPlants" id="KQL11260">
    <property type="protein sequence ID" value="KQL11260"/>
    <property type="gene ID" value="SETIT_007716mg"/>
</dbReference>
<dbReference type="HOGENOM" id="CLU_2692467_0_0_1"/>
<dbReference type="Gramene" id="KQL11260">
    <property type="protein sequence ID" value="KQL11260"/>
    <property type="gene ID" value="SETIT_007716mg"/>
</dbReference>
<dbReference type="AlphaFoldDB" id="K3Y0K5"/>
<sequence>MHVERAIMQRQNKVNDISNHLRKLFLSAIYLGLSQYLITQALRAVLVGKSANINAKLSHNCSTNQEVAQYKYTA</sequence>
<dbReference type="InParanoid" id="K3Y0K5"/>
<accession>K3Y0K5</accession>
<dbReference type="Proteomes" id="UP000004995">
    <property type="component" value="Unassembled WGS sequence"/>
</dbReference>
<evidence type="ECO:0000313" key="2">
    <source>
        <dbReference type="Proteomes" id="UP000004995"/>
    </source>
</evidence>
<dbReference type="EMBL" id="AGNK02002587">
    <property type="status" value="NOT_ANNOTATED_CDS"/>
    <property type="molecule type" value="Genomic_DNA"/>
</dbReference>
<evidence type="ECO:0000313" key="1">
    <source>
        <dbReference type="EnsemblPlants" id="KQL11260"/>
    </source>
</evidence>
<organism evidence="1 2">
    <name type="scientific">Setaria italica</name>
    <name type="common">Foxtail millet</name>
    <name type="synonym">Panicum italicum</name>
    <dbReference type="NCBI Taxonomy" id="4555"/>
    <lineage>
        <taxon>Eukaryota</taxon>
        <taxon>Viridiplantae</taxon>
        <taxon>Streptophyta</taxon>
        <taxon>Embryophyta</taxon>
        <taxon>Tracheophyta</taxon>
        <taxon>Spermatophyta</taxon>
        <taxon>Magnoliopsida</taxon>
        <taxon>Liliopsida</taxon>
        <taxon>Poales</taxon>
        <taxon>Poaceae</taxon>
        <taxon>PACMAD clade</taxon>
        <taxon>Panicoideae</taxon>
        <taxon>Panicodae</taxon>
        <taxon>Paniceae</taxon>
        <taxon>Cenchrinae</taxon>
        <taxon>Setaria</taxon>
    </lineage>
</organism>
<name>K3Y0K5_SETIT</name>
<proteinExistence type="predicted"/>